<evidence type="ECO:0000256" key="1">
    <source>
        <dbReference type="SAM" id="SignalP"/>
    </source>
</evidence>
<reference evidence="2 3" key="1">
    <citation type="submission" date="2007-05" db="EMBL/GenBank/DDBJ databases">
        <title>Complete sequence of Geobacter uraniireducens Rf4.</title>
        <authorList>
            <consortium name="US DOE Joint Genome Institute"/>
            <person name="Copeland A."/>
            <person name="Lucas S."/>
            <person name="Lapidus A."/>
            <person name="Barry K."/>
            <person name="Detter J.C."/>
            <person name="Glavina del Rio T."/>
            <person name="Hammon N."/>
            <person name="Israni S."/>
            <person name="Dalin E."/>
            <person name="Tice H."/>
            <person name="Pitluck S."/>
            <person name="Chertkov O."/>
            <person name="Brettin T."/>
            <person name="Bruce D."/>
            <person name="Han C."/>
            <person name="Schmutz J."/>
            <person name="Larimer F."/>
            <person name="Land M."/>
            <person name="Hauser L."/>
            <person name="Kyrpides N."/>
            <person name="Mikhailova N."/>
            <person name="Shelobolina E."/>
            <person name="Aklujkar M."/>
            <person name="Lovley D."/>
            <person name="Richardson P."/>
        </authorList>
    </citation>
    <scope>NUCLEOTIDE SEQUENCE [LARGE SCALE GENOMIC DNA]</scope>
    <source>
        <strain evidence="2 3">Rf4</strain>
    </source>
</reference>
<protein>
    <recommendedName>
        <fullName evidence="4">Transporter</fullName>
    </recommendedName>
</protein>
<name>A5G9M6_GEOUR</name>
<dbReference type="STRING" id="351605.Gura_4351"/>
<gene>
    <name evidence="2" type="ordered locus">Gura_4351</name>
</gene>
<proteinExistence type="predicted"/>
<dbReference type="HOGENOM" id="CLU_955291_0_0_7"/>
<dbReference type="RefSeq" id="WP_011941122.1">
    <property type="nucleotide sequence ID" value="NC_009483.1"/>
</dbReference>
<dbReference type="AlphaFoldDB" id="A5G9M6"/>
<keyword evidence="1" id="KW-0732">Signal</keyword>
<evidence type="ECO:0000313" key="3">
    <source>
        <dbReference type="Proteomes" id="UP000006695"/>
    </source>
</evidence>
<dbReference type="KEGG" id="gur:Gura_4351"/>
<dbReference type="Pfam" id="PF13557">
    <property type="entry name" value="Phenol_MetA_deg"/>
    <property type="match status" value="1"/>
</dbReference>
<evidence type="ECO:0000313" key="2">
    <source>
        <dbReference type="EMBL" id="ABQ28494.1"/>
    </source>
</evidence>
<dbReference type="Proteomes" id="UP000006695">
    <property type="component" value="Chromosome"/>
</dbReference>
<dbReference type="EMBL" id="CP000698">
    <property type="protein sequence ID" value="ABQ28494.1"/>
    <property type="molecule type" value="Genomic_DNA"/>
</dbReference>
<sequence>MKKFSQSALACLAIVATSLVYASTVVASGIPLNVIGPHEYALPVNYESFNAVAQYSYVQTDNMAFDNTGKRVGGPGTFTAVGFTKYVRFFTFKAVPDVGFAWEFLQPEISVQKAGVSATGFGDPLTGLAAWIKPSKNSTLGLQSFLSIPVGSDAVSDKTWGSLTTIFGDLQLGDVDIDGQIGYIHKSTRHQTGANDVNPGDTFHTNLRLGYRAHQYLEPFLAVDYQTTGSTTDQVTGTAVANSVSNELSCGGGLMVHFSDPLSLTIRYDYGVDGKNTPVTNAFHFKFVYIW</sequence>
<keyword evidence="3" id="KW-1185">Reference proteome</keyword>
<dbReference type="InterPro" id="IPR025737">
    <property type="entry name" value="FApF"/>
</dbReference>
<evidence type="ECO:0008006" key="4">
    <source>
        <dbReference type="Google" id="ProtNLM"/>
    </source>
</evidence>
<dbReference type="OrthoDB" id="5981827at2"/>
<feature type="signal peptide" evidence="1">
    <location>
        <begin position="1"/>
        <end position="22"/>
    </location>
</feature>
<organism evidence="2 3">
    <name type="scientific">Geotalea uraniireducens (strain Rf4)</name>
    <name type="common">Geobacter uraniireducens</name>
    <dbReference type="NCBI Taxonomy" id="351605"/>
    <lineage>
        <taxon>Bacteria</taxon>
        <taxon>Pseudomonadati</taxon>
        <taxon>Thermodesulfobacteriota</taxon>
        <taxon>Desulfuromonadia</taxon>
        <taxon>Geobacterales</taxon>
        <taxon>Geobacteraceae</taxon>
        <taxon>Geotalea</taxon>
    </lineage>
</organism>
<feature type="chain" id="PRO_5002681531" description="Transporter" evidence="1">
    <location>
        <begin position="23"/>
        <end position="291"/>
    </location>
</feature>
<accession>A5G9M6</accession>